<dbReference type="Gene3D" id="3.30.70.370">
    <property type="match status" value="1"/>
</dbReference>
<evidence type="ECO:0000256" key="17">
    <source>
        <dbReference type="RuleBase" id="RU004460"/>
    </source>
</evidence>
<dbReference type="InterPro" id="IPR036279">
    <property type="entry name" value="5-3_exonuclease_C_sf"/>
</dbReference>
<dbReference type="CDD" id="cd06139">
    <property type="entry name" value="DNA_polA_I_Ecoli_like_exo"/>
    <property type="match status" value="1"/>
</dbReference>
<dbReference type="GO" id="GO:0006261">
    <property type="term" value="P:DNA-templated DNA replication"/>
    <property type="evidence" value="ECO:0007669"/>
    <property type="project" value="UniProtKB-UniRule"/>
</dbReference>
<dbReference type="CDD" id="cd09898">
    <property type="entry name" value="H3TH_53EXO"/>
    <property type="match status" value="1"/>
</dbReference>
<evidence type="ECO:0000259" key="19">
    <source>
        <dbReference type="SMART" id="SM00474"/>
    </source>
</evidence>
<evidence type="ECO:0000256" key="3">
    <source>
        <dbReference type="ARBA" id="ARBA00012417"/>
    </source>
</evidence>
<reference evidence="22 23" key="1">
    <citation type="submission" date="2020-08" db="EMBL/GenBank/DDBJ databases">
        <title>Genomic Encyclopedia of Type Strains, Phase IV (KMG-IV): sequencing the most valuable type-strain genomes for metagenomic binning, comparative biology and taxonomic classification.</title>
        <authorList>
            <person name="Goeker M."/>
        </authorList>
    </citation>
    <scope>NUCLEOTIDE SEQUENCE [LARGE SCALE GENOMIC DNA]</scope>
    <source>
        <strain evidence="22 23">DSM 17507</strain>
    </source>
</reference>
<evidence type="ECO:0000256" key="9">
    <source>
        <dbReference type="ARBA" id="ARBA00022763"/>
    </source>
</evidence>
<dbReference type="SUPFAM" id="SSF56672">
    <property type="entry name" value="DNA/RNA polymerases"/>
    <property type="match status" value="1"/>
</dbReference>
<keyword evidence="6 17" id="KW-0548">Nucleotidyltransferase</keyword>
<name>A0A7W7ACX3_9SPHN</name>
<dbReference type="GO" id="GO:0003677">
    <property type="term" value="F:DNA binding"/>
    <property type="evidence" value="ECO:0007669"/>
    <property type="project" value="UniProtKB-UniRule"/>
</dbReference>
<dbReference type="Gene3D" id="3.30.420.10">
    <property type="entry name" value="Ribonuclease H-like superfamily/Ribonuclease H"/>
    <property type="match status" value="1"/>
</dbReference>
<evidence type="ECO:0000256" key="6">
    <source>
        <dbReference type="ARBA" id="ARBA00022695"/>
    </source>
</evidence>
<dbReference type="Pfam" id="PF01367">
    <property type="entry name" value="5_3_exonuc"/>
    <property type="match status" value="1"/>
</dbReference>
<dbReference type="InterPro" id="IPR036397">
    <property type="entry name" value="RNaseH_sf"/>
</dbReference>
<keyword evidence="10 17" id="KW-0378">Hydrolase</keyword>
<dbReference type="SMART" id="SM00482">
    <property type="entry name" value="POLAc"/>
    <property type="match status" value="1"/>
</dbReference>
<dbReference type="OrthoDB" id="9806424at2"/>
<dbReference type="FunFam" id="3.30.420.10:FF:000026">
    <property type="entry name" value="DNA polymerase I"/>
    <property type="match status" value="1"/>
</dbReference>
<feature type="domain" description="3'-5' exonuclease" evidence="19">
    <location>
        <begin position="340"/>
        <end position="535"/>
    </location>
</feature>
<dbReference type="GO" id="GO:0008409">
    <property type="term" value="F:5'-3' exonuclease activity"/>
    <property type="evidence" value="ECO:0007669"/>
    <property type="project" value="UniProtKB-UniRule"/>
</dbReference>
<comment type="function">
    <text evidence="17">In addition to polymerase activity, this DNA polymerase exhibits 3'-5' and 5'-3' exonuclease activity.</text>
</comment>
<comment type="caution">
    <text evidence="22">The sequence shown here is derived from an EMBL/GenBank/DDBJ whole genome shotgun (WGS) entry which is preliminary data.</text>
</comment>
<keyword evidence="11 17" id="KW-0269">Exonuclease</keyword>
<dbReference type="SMART" id="SM00279">
    <property type="entry name" value="HhH2"/>
    <property type="match status" value="1"/>
</dbReference>
<comment type="similarity">
    <text evidence="1 17">Belongs to the DNA polymerase type-A family.</text>
</comment>
<keyword evidence="12 17" id="KW-0239">DNA-directed DNA polymerase</keyword>
<dbReference type="InterPro" id="IPR020046">
    <property type="entry name" value="5-3_exonucl_a-hlix_arch_N"/>
</dbReference>
<dbReference type="GO" id="GO:0003887">
    <property type="term" value="F:DNA-directed DNA polymerase activity"/>
    <property type="evidence" value="ECO:0007669"/>
    <property type="project" value="UniProtKB-UniRule"/>
</dbReference>
<feature type="domain" description="5'-3' exonuclease" evidence="20">
    <location>
        <begin position="5"/>
        <end position="270"/>
    </location>
</feature>
<evidence type="ECO:0000313" key="22">
    <source>
        <dbReference type="EMBL" id="MBB4614728.1"/>
    </source>
</evidence>
<dbReference type="Gene3D" id="1.20.1060.10">
    <property type="entry name" value="Taq DNA Polymerase, Chain T, domain 4"/>
    <property type="match status" value="1"/>
</dbReference>
<dbReference type="InterPro" id="IPR019760">
    <property type="entry name" value="DNA-dir_DNA_pol_A_CS"/>
</dbReference>
<dbReference type="GO" id="GO:0006302">
    <property type="term" value="P:double-strand break repair"/>
    <property type="evidence" value="ECO:0007669"/>
    <property type="project" value="TreeGrafter"/>
</dbReference>
<evidence type="ECO:0000256" key="12">
    <source>
        <dbReference type="ARBA" id="ARBA00022932"/>
    </source>
</evidence>
<keyword evidence="8" id="KW-0540">Nuclease</keyword>
<dbReference type="InterPro" id="IPR002562">
    <property type="entry name" value="3'-5'_exonuclease_dom"/>
</dbReference>
<dbReference type="Pfam" id="PF02739">
    <property type="entry name" value="5_3_exonuc_N"/>
    <property type="match status" value="1"/>
</dbReference>
<keyword evidence="9 17" id="KW-0227">DNA damage</keyword>
<proteinExistence type="inferred from homology"/>
<evidence type="ECO:0000256" key="5">
    <source>
        <dbReference type="ARBA" id="ARBA00022679"/>
    </source>
</evidence>
<keyword evidence="13 17" id="KW-0238">DNA-binding</keyword>
<evidence type="ECO:0000256" key="16">
    <source>
        <dbReference type="NCBIfam" id="TIGR00593"/>
    </source>
</evidence>
<dbReference type="PROSITE" id="PS00447">
    <property type="entry name" value="DNA_POLYMERASE_A"/>
    <property type="match status" value="1"/>
</dbReference>
<evidence type="ECO:0000256" key="11">
    <source>
        <dbReference type="ARBA" id="ARBA00022839"/>
    </source>
</evidence>
<dbReference type="GO" id="GO:0008408">
    <property type="term" value="F:3'-5' exonuclease activity"/>
    <property type="evidence" value="ECO:0007669"/>
    <property type="project" value="UniProtKB-UniRule"/>
</dbReference>
<dbReference type="SUPFAM" id="SSF88723">
    <property type="entry name" value="PIN domain-like"/>
    <property type="match status" value="1"/>
</dbReference>
<dbReference type="InterPro" id="IPR002421">
    <property type="entry name" value="5-3_exonuclease"/>
</dbReference>
<dbReference type="FunFam" id="1.10.150.20:FF:000002">
    <property type="entry name" value="DNA polymerase I"/>
    <property type="match status" value="1"/>
</dbReference>
<evidence type="ECO:0000256" key="18">
    <source>
        <dbReference type="SAM" id="MobiDB-lite"/>
    </source>
</evidence>
<keyword evidence="7 17" id="KW-0235">DNA replication</keyword>
<dbReference type="CDD" id="cd09859">
    <property type="entry name" value="PIN_53EXO"/>
    <property type="match status" value="1"/>
</dbReference>
<evidence type="ECO:0000256" key="8">
    <source>
        <dbReference type="ARBA" id="ARBA00022722"/>
    </source>
</evidence>
<dbReference type="EMBL" id="JACHOA010000005">
    <property type="protein sequence ID" value="MBB4614728.1"/>
    <property type="molecule type" value="Genomic_DNA"/>
</dbReference>
<dbReference type="NCBIfam" id="NF004397">
    <property type="entry name" value="PRK05755.1"/>
    <property type="match status" value="1"/>
</dbReference>
<evidence type="ECO:0000259" key="20">
    <source>
        <dbReference type="SMART" id="SM00475"/>
    </source>
</evidence>
<evidence type="ECO:0000256" key="4">
    <source>
        <dbReference type="ARBA" id="ARBA00020311"/>
    </source>
</evidence>
<dbReference type="SMART" id="SM00474">
    <property type="entry name" value="35EXOc"/>
    <property type="match status" value="1"/>
</dbReference>
<evidence type="ECO:0000256" key="1">
    <source>
        <dbReference type="ARBA" id="ARBA00007705"/>
    </source>
</evidence>
<evidence type="ECO:0000256" key="2">
    <source>
        <dbReference type="ARBA" id="ARBA00011541"/>
    </source>
</evidence>
<accession>A0A7W7ACX3</accession>
<keyword evidence="14 17" id="KW-0234">DNA repair</keyword>
<dbReference type="CDD" id="cd08637">
    <property type="entry name" value="DNA_pol_A_pol_I_C"/>
    <property type="match status" value="1"/>
</dbReference>
<dbReference type="Pfam" id="PF00476">
    <property type="entry name" value="DNA_pol_A"/>
    <property type="match status" value="1"/>
</dbReference>
<dbReference type="InterPro" id="IPR029060">
    <property type="entry name" value="PIN-like_dom_sf"/>
</dbReference>
<dbReference type="Gene3D" id="3.40.50.1010">
    <property type="entry name" value="5'-nuclease"/>
    <property type="match status" value="1"/>
</dbReference>
<organism evidence="22 23">
    <name type="scientific">Novosphingobium taihuense</name>
    <dbReference type="NCBI Taxonomy" id="260085"/>
    <lineage>
        <taxon>Bacteria</taxon>
        <taxon>Pseudomonadati</taxon>
        <taxon>Pseudomonadota</taxon>
        <taxon>Alphaproteobacteria</taxon>
        <taxon>Sphingomonadales</taxon>
        <taxon>Sphingomonadaceae</taxon>
        <taxon>Novosphingobium</taxon>
    </lineage>
</organism>
<dbReference type="FunFam" id="1.20.1060.10:FF:000001">
    <property type="entry name" value="DNA polymerase I"/>
    <property type="match status" value="1"/>
</dbReference>
<dbReference type="PANTHER" id="PTHR10133">
    <property type="entry name" value="DNA POLYMERASE I"/>
    <property type="match status" value="1"/>
</dbReference>
<feature type="region of interest" description="Disordered" evidence="18">
    <location>
        <begin position="291"/>
        <end position="331"/>
    </location>
</feature>
<evidence type="ECO:0000256" key="13">
    <source>
        <dbReference type="ARBA" id="ARBA00023125"/>
    </source>
</evidence>
<keyword evidence="23" id="KW-1185">Reference proteome</keyword>
<protein>
    <recommendedName>
        <fullName evidence="4 16">DNA polymerase I</fullName>
        <ecNumber evidence="3 16">2.7.7.7</ecNumber>
    </recommendedName>
</protein>
<gene>
    <name evidence="17" type="primary">polA</name>
    <name evidence="22" type="ORF">GGR37_003015</name>
</gene>
<evidence type="ECO:0000256" key="7">
    <source>
        <dbReference type="ARBA" id="ARBA00022705"/>
    </source>
</evidence>
<keyword evidence="5 17" id="KW-0808">Transferase</keyword>
<evidence type="ECO:0000256" key="10">
    <source>
        <dbReference type="ARBA" id="ARBA00022801"/>
    </source>
</evidence>
<dbReference type="SUPFAM" id="SSF47807">
    <property type="entry name" value="5' to 3' exonuclease, C-terminal subdomain"/>
    <property type="match status" value="1"/>
</dbReference>
<dbReference type="SUPFAM" id="SSF53098">
    <property type="entry name" value="Ribonuclease H-like"/>
    <property type="match status" value="1"/>
</dbReference>
<dbReference type="InterPro" id="IPR043502">
    <property type="entry name" value="DNA/RNA_pol_sf"/>
</dbReference>
<evidence type="ECO:0000259" key="21">
    <source>
        <dbReference type="SMART" id="SM00482"/>
    </source>
</evidence>
<feature type="domain" description="DNA-directed DNA polymerase family A palm" evidence="21">
    <location>
        <begin position="704"/>
        <end position="907"/>
    </location>
</feature>
<dbReference type="NCBIfam" id="TIGR00593">
    <property type="entry name" value="pola"/>
    <property type="match status" value="1"/>
</dbReference>
<dbReference type="Proteomes" id="UP000538566">
    <property type="component" value="Unassembled WGS sequence"/>
</dbReference>
<evidence type="ECO:0000256" key="15">
    <source>
        <dbReference type="ARBA" id="ARBA00049244"/>
    </source>
</evidence>
<dbReference type="InterPro" id="IPR018320">
    <property type="entry name" value="DNA_polymerase_1"/>
</dbReference>
<dbReference type="PANTHER" id="PTHR10133:SF27">
    <property type="entry name" value="DNA POLYMERASE NU"/>
    <property type="match status" value="1"/>
</dbReference>
<dbReference type="InterPro" id="IPR002298">
    <property type="entry name" value="DNA_polymerase_A"/>
</dbReference>
<sequence length="947" mass="102533">MDEKQHLYLVDGSAYIFRAYHRLPPLTNPAGTPVGAVYGYTTMLWKLAEDLHKADGPTHLAVILDKAGTSFRNDLYDQYKANRPPPPEDLVPQFPLIRDATRAFSLACIEEDALEADDLIASYARAATLRGWDVTIVSSDKDLMQLVGKCGTGGGCVDMLDTMKNLRIDVPEVVEKFGVPPEKVGDVLALMGDSVDNVPGIRGIGPKTATKLIQEHGDLESALAAAPSMKPGKLRESLIEQADMARLSRVLVQLKEDCALPIPIEDFALGQIPREPLAAFLEEHGFTSLLRRLDDGKGSPGPKTQLNPAKPENQAAAPASPQGGNRQPLPSWPAPDLSAYACVQSMSELQQWIARAFAARVVAVDTETSALDAMRADLVGVSLALGPNDACYIPLGHGGSDMFAEKPVQVDRAEALAALKPLLESDAVLKVGQNIKYDLNILARHGIMVAPIDDTMVMSFCLDAGRGEVGVAGHGMDELSERHLLHATMKFKDLCGTGKKAISFAEVPLADATRYAAEDADVTWRLHRLFQPRLVEEGGMRVYQKVDRPLVPVVAMMERNGIKVDRERLAGLSSEFATQIARLEGVIHEAAGMAFTIGSPKQLGEVLFDKLGYKGGKKGKTGQYSTDQSVLEGLAAQGAEVATLVLEWRQLSKLKSTYTDALQAAINPDTGRVHTSYSLVGAQTGRLSSNEPNLQNIPIRTEIGRQIRDAFVAEPGNVLLAADYSQIELRLAAHMADVPALKEAFAAGEDIHARTAMEMFGTVDRDTRGRAKTINFAILYGISRWGLGGRLGVSADEAQAMIDRYFERFPGIQRYIHETLESVRECGYSETLFGRKTWFPRIGSKNQAERQGSERAAINAPIQGTSADIIKRAMARMMPALAEAGLGHVKMLLQVHDELVFELPEGDVAAARPVIERVMATAAEPAVKLTVPLGVEIGTGLSWGAAH</sequence>
<dbReference type="Pfam" id="PF01612">
    <property type="entry name" value="DNA_pol_A_exo1"/>
    <property type="match status" value="1"/>
</dbReference>
<dbReference type="Gene3D" id="1.10.150.20">
    <property type="entry name" value="5' to 3' exonuclease, C-terminal subdomain"/>
    <property type="match status" value="2"/>
</dbReference>
<dbReference type="SMART" id="SM00475">
    <property type="entry name" value="53EXOc"/>
    <property type="match status" value="1"/>
</dbReference>
<dbReference type="PRINTS" id="PR00868">
    <property type="entry name" value="DNAPOLI"/>
</dbReference>
<dbReference type="InterPro" id="IPR008918">
    <property type="entry name" value="HhH2"/>
</dbReference>
<dbReference type="InterPro" id="IPR001098">
    <property type="entry name" value="DNA-dir_DNA_pol_A_palm_dom"/>
</dbReference>
<dbReference type="EC" id="2.7.7.7" evidence="3 16"/>
<dbReference type="FunFam" id="1.10.150.20:FF:000003">
    <property type="entry name" value="DNA polymerase I"/>
    <property type="match status" value="1"/>
</dbReference>
<evidence type="ECO:0000256" key="14">
    <source>
        <dbReference type="ARBA" id="ARBA00023204"/>
    </source>
</evidence>
<comment type="catalytic activity">
    <reaction evidence="15 17">
        <text>DNA(n) + a 2'-deoxyribonucleoside 5'-triphosphate = DNA(n+1) + diphosphate</text>
        <dbReference type="Rhea" id="RHEA:22508"/>
        <dbReference type="Rhea" id="RHEA-COMP:17339"/>
        <dbReference type="Rhea" id="RHEA-COMP:17340"/>
        <dbReference type="ChEBI" id="CHEBI:33019"/>
        <dbReference type="ChEBI" id="CHEBI:61560"/>
        <dbReference type="ChEBI" id="CHEBI:173112"/>
        <dbReference type="EC" id="2.7.7.7"/>
    </reaction>
</comment>
<dbReference type="InterPro" id="IPR020045">
    <property type="entry name" value="DNA_polI_H3TH"/>
</dbReference>
<dbReference type="InterPro" id="IPR012337">
    <property type="entry name" value="RNaseH-like_sf"/>
</dbReference>
<dbReference type="RefSeq" id="WP_144904323.1">
    <property type="nucleotide sequence ID" value="NZ_JACHOA010000005.1"/>
</dbReference>
<comment type="subunit">
    <text evidence="2">Single-chain monomer with multiple functions.</text>
</comment>
<dbReference type="AlphaFoldDB" id="A0A7W7ACX3"/>
<evidence type="ECO:0000313" key="23">
    <source>
        <dbReference type="Proteomes" id="UP000538566"/>
    </source>
</evidence>